<accession>A0A6N8HUP5</accession>
<evidence type="ECO:0000256" key="1">
    <source>
        <dbReference type="SAM" id="SignalP"/>
    </source>
</evidence>
<dbReference type="RefSeq" id="WP_156989466.1">
    <property type="nucleotide sequence ID" value="NZ_VWXL01000003.1"/>
</dbReference>
<keyword evidence="1" id="KW-0732">Signal</keyword>
<dbReference type="Proteomes" id="UP000469440">
    <property type="component" value="Unassembled WGS sequence"/>
</dbReference>
<evidence type="ECO:0008006" key="4">
    <source>
        <dbReference type="Google" id="ProtNLM"/>
    </source>
</evidence>
<gene>
    <name evidence="2" type="ORF">CAFE_00780</name>
</gene>
<organism evidence="2 3">
    <name type="scientific">Caproicibacter fermentans</name>
    <dbReference type="NCBI Taxonomy" id="2576756"/>
    <lineage>
        <taxon>Bacteria</taxon>
        <taxon>Bacillati</taxon>
        <taxon>Bacillota</taxon>
        <taxon>Clostridia</taxon>
        <taxon>Eubacteriales</taxon>
        <taxon>Acutalibacteraceae</taxon>
        <taxon>Caproicibacter</taxon>
    </lineage>
</organism>
<feature type="signal peptide" evidence="1">
    <location>
        <begin position="1"/>
        <end position="20"/>
    </location>
</feature>
<evidence type="ECO:0000313" key="2">
    <source>
        <dbReference type="EMBL" id="MVB09422.1"/>
    </source>
</evidence>
<sequence>MMKKAVIVLSILFLVGLGTACQSSSSEFAANRVSETHLQEALINSFNLQWFEDCCRFQDMVKKIAESSSGDKRSADYLLGYIDCDTKAQPRYIKIIYTSQKGLNEPVLPQELNSRFADFFNAKAAYQRNLKKVLQEKGQFPTDRSFQQNTETLVSLSDSLFVKTKDIGKGDSLTKFQTTLKKATECLNAAFPDSTSK</sequence>
<comment type="caution">
    <text evidence="2">The sequence shown here is derived from an EMBL/GenBank/DDBJ whole genome shotgun (WGS) entry which is preliminary data.</text>
</comment>
<keyword evidence="3" id="KW-1185">Reference proteome</keyword>
<name>A0A6N8HUP5_9FIRM</name>
<dbReference type="AlphaFoldDB" id="A0A6N8HUP5"/>
<reference evidence="2 3" key="1">
    <citation type="submission" date="2019-09" db="EMBL/GenBank/DDBJ databases">
        <title>Genome sequence of Clostridium sp. EA1.</title>
        <authorList>
            <person name="Poehlein A."/>
            <person name="Bengelsdorf F.R."/>
            <person name="Daniel R."/>
        </authorList>
    </citation>
    <scope>NUCLEOTIDE SEQUENCE [LARGE SCALE GENOMIC DNA]</scope>
    <source>
        <strain evidence="2 3">EA1</strain>
    </source>
</reference>
<dbReference type="EMBL" id="VWXL01000003">
    <property type="protein sequence ID" value="MVB09422.1"/>
    <property type="molecule type" value="Genomic_DNA"/>
</dbReference>
<feature type="chain" id="PRO_5039006143" description="Lipoprotein" evidence="1">
    <location>
        <begin position="21"/>
        <end position="197"/>
    </location>
</feature>
<dbReference type="PROSITE" id="PS51257">
    <property type="entry name" value="PROKAR_LIPOPROTEIN"/>
    <property type="match status" value="1"/>
</dbReference>
<evidence type="ECO:0000313" key="3">
    <source>
        <dbReference type="Proteomes" id="UP000469440"/>
    </source>
</evidence>
<proteinExistence type="predicted"/>
<protein>
    <recommendedName>
        <fullName evidence="4">Lipoprotein</fullName>
    </recommendedName>
</protein>